<evidence type="ECO:0000313" key="4">
    <source>
        <dbReference type="EMBL" id="GAA6194979.1"/>
    </source>
</evidence>
<proteinExistence type="predicted"/>
<feature type="region of interest" description="Disordered" evidence="2">
    <location>
        <begin position="1"/>
        <end position="46"/>
    </location>
</feature>
<dbReference type="RefSeq" id="WP_353396691.1">
    <property type="nucleotide sequence ID" value="NZ_BAABWU010000001.1"/>
</dbReference>
<comment type="subcellular location">
    <subcellularLocation>
        <location evidence="1">Virion</location>
    </subcellularLocation>
</comment>
<dbReference type="InterPro" id="IPR024455">
    <property type="entry name" value="Phage_capsid"/>
</dbReference>
<protein>
    <recommendedName>
        <fullName evidence="3">Phage capsid-like C-terminal domain-containing protein</fullName>
    </recommendedName>
</protein>
<sequence length="412" mass="44680">MASHNLRDLQESRGNKLAEMRSIIDRAETETRELSGEERKRTDDLTKEIDSLNTRLTDAQKLAEFERLEERSTPLGENREMSRSLEGYSLRKALSEASNGRLSGVEAEWHQELAKDRGEVRGVMVPTEVILGGETRALTTAGTSGNLIKTDLASMTDRRRAALKLESMGATVLRGLSGNLELPRLVGSGSAGWVSEHTNSNRSDASFAKKDMGPKTVTAEYELSRRMLLQSNQALEPILRADLAYLLAQALDSAGIEGGDLDEPTGILADANVQSVAGGVFSSDIAADLIAALETDNVTGTTGFLTNKTVMNSARKIKDADGRTIPLSELFHNERVESSTQVPGDIGVGSDKNALIYGEWASLYIGYWSGVDLLVNPYHSDVASKGGAILHAFLDADVVVRHPEGFRYAEID</sequence>
<evidence type="ECO:0000313" key="5">
    <source>
        <dbReference type="Proteomes" id="UP001441944"/>
    </source>
</evidence>
<dbReference type="Pfam" id="PF05065">
    <property type="entry name" value="Phage_capsid"/>
    <property type="match status" value="1"/>
</dbReference>
<accession>A0ABQ0AGL8</accession>
<evidence type="ECO:0000259" key="3">
    <source>
        <dbReference type="Pfam" id="PF05065"/>
    </source>
</evidence>
<evidence type="ECO:0000256" key="1">
    <source>
        <dbReference type="ARBA" id="ARBA00004328"/>
    </source>
</evidence>
<dbReference type="InterPro" id="IPR054612">
    <property type="entry name" value="Phage_capsid-like_C"/>
</dbReference>
<feature type="domain" description="Phage capsid-like C-terminal" evidence="3">
    <location>
        <begin position="169"/>
        <end position="409"/>
    </location>
</feature>
<gene>
    <name evidence="4" type="ORF">NBRC116598_04230</name>
</gene>
<evidence type="ECO:0000256" key="2">
    <source>
        <dbReference type="SAM" id="MobiDB-lite"/>
    </source>
</evidence>
<dbReference type="SUPFAM" id="SSF56563">
    <property type="entry name" value="Major capsid protein gp5"/>
    <property type="match status" value="1"/>
</dbReference>
<organism evidence="4 5">
    <name type="scientific">Pseudophaeobacter arcticus</name>
    <dbReference type="NCBI Taxonomy" id="385492"/>
    <lineage>
        <taxon>Bacteria</taxon>
        <taxon>Pseudomonadati</taxon>
        <taxon>Pseudomonadota</taxon>
        <taxon>Alphaproteobacteria</taxon>
        <taxon>Rhodobacterales</taxon>
        <taxon>Paracoccaceae</taxon>
        <taxon>Pseudophaeobacter</taxon>
    </lineage>
</organism>
<name>A0ABQ0AGL8_9RHOB</name>
<dbReference type="Proteomes" id="UP001441944">
    <property type="component" value="Unassembled WGS sequence"/>
</dbReference>
<dbReference type="Gene3D" id="3.30.2400.10">
    <property type="entry name" value="Major capsid protein gp5"/>
    <property type="match status" value="1"/>
</dbReference>
<comment type="caution">
    <text evidence="4">The sequence shown here is derived from an EMBL/GenBank/DDBJ whole genome shotgun (WGS) entry which is preliminary data.</text>
</comment>
<dbReference type="NCBIfam" id="TIGR01554">
    <property type="entry name" value="major_cap_HK97"/>
    <property type="match status" value="1"/>
</dbReference>
<keyword evidence="5" id="KW-1185">Reference proteome</keyword>
<dbReference type="EMBL" id="BAABWU010000001">
    <property type="protein sequence ID" value="GAA6194979.1"/>
    <property type="molecule type" value="Genomic_DNA"/>
</dbReference>
<reference evidence="4 5" key="1">
    <citation type="submission" date="2024-04" db="EMBL/GenBank/DDBJ databases">
        <title>Draft genome sequence of Pseudophaeobacter arcticus NBRC 116598.</title>
        <authorList>
            <person name="Miyakawa T."/>
            <person name="Kusuya Y."/>
            <person name="Miura T."/>
        </authorList>
    </citation>
    <scope>NUCLEOTIDE SEQUENCE [LARGE SCALE GENOMIC DNA]</scope>
    <source>
        <strain evidence="4 5">SU-CL00105</strain>
    </source>
</reference>